<evidence type="ECO:0000259" key="1">
    <source>
        <dbReference type="Pfam" id="PF00534"/>
    </source>
</evidence>
<sequence>MHICMVMAGDEEGGVEKHVVELANGLAQAGQKVTLIAHEKYAERVSGVEFKALDLSKSRKNPILLWQLYQTIKATHADVLHVQANKAVSMIAPMLKWLKIPSVATLHNLKRNVQAFEKYDRIIAVSRRVANQFSQQDRVRVVLNGIQPPVHQAAQKQPHQPLQAIAVARLVPAKGFDLLVQAWQGIDAKLWIVGDGPDRDLLQEKIQQYALTDRIELLGHRNDITMLMQQADFLVISSRNEGGPYTLAEALLVHCPVISTDVGMVAEVLPAELICPANDVTALHDLIQQHVQHFEQLTERSEPIYQSAQQQLTLEAVLHNTLQVYQELSHA</sequence>
<dbReference type="PANTHER" id="PTHR12526">
    <property type="entry name" value="GLYCOSYLTRANSFERASE"/>
    <property type="match status" value="1"/>
</dbReference>
<evidence type="ECO:0000259" key="2">
    <source>
        <dbReference type="Pfam" id="PF13439"/>
    </source>
</evidence>
<dbReference type="Pfam" id="PF00534">
    <property type="entry name" value="Glycos_transf_1"/>
    <property type="match status" value="1"/>
</dbReference>
<dbReference type="InterPro" id="IPR028098">
    <property type="entry name" value="Glyco_trans_4-like_N"/>
</dbReference>
<feature type="domain" description="Glycosyltransferase subfamily 4-like N-terminal" evidence="2">
    <location>
        <begin position="13"/>
        <end position="146"/>
    </location>
</feature>
<dbReference type="GO" id="GO:1901135">
    <property type="term" value="P:carbohydrate derivative metabolic process"/>
    <property type="evidence" value="ECO:0007669"/>
    <property type="project" value="UniProtKB-ARBA"/>
</dbReference>
<dbReference type="SUPFAM" id="SSF53756">
    <property type="entry name" value="UDP-Glycosyltransferase/glycogen phosphorylase"/>
    <property type="match status" value="1"/>
</dbReference>
<dbReference type="PANTHER" id="PTHR12526:SF630">
    <property type="entry name" value="GLYCOSYLTRANSFERASE"/>
    <property type="match status" value="1"/>
</dbReference>
<evidence type="ECO:0000313" key="4">
    <source>
        <dbReference type="Proteomes" id="UP000027327"/>
    </source>
</evidence>
<reference evidence="3 4" key="1">
    <citation type="submission" date="2014-04" db="EMBL/GenBank/DDBJ databases">
        <title>Comparative genomics and transcriptomics to identify genetic mechanisms underlying the emergence of carbapenem resistant Acinetobacter baumannii (CRAb).</title>
        <authorList>
            <person name="Harris A.D."/>
            <person name="Johnson K.J."/>
            <person name="George J."/>
            <person name="Nadendla S."/>
            <person name="Daugherty S.C."/>
            <person name="Parankush S."/>
            <person name="Sadzewicz L."/>
            <person name="Tallon L."/>
            <person name="Sengamalay N."/>
            <person name="Hazen T.H."/>
            <person name="Rasko D.A."/>
        </authorList>
    </citation>
    <scope>NUCLEOTIDE SEQUENCE [LARGE SCALE GENOMIC DNA]</scope>
    <source>
        <strain evidence="3 4">21072</strain>
    </source>
</reference>
<dbReference type="Proteomes" id="UP000027327">
    <property type="component" value="Unassembled WGS sequence"/>
</dbReference>
<dbReference type="Pfam" id="PF13439">
    <property type="entry name" value="Glyco_transf_4"/>
    <property type="match status" value="1"/>
</dbReference>
<dbReference type="RefSeq" id="WP_031978619.1">
    <property type="nucleotide sequence ID" value="NZ_JMOD01000003.1"/>
</dbReference>
<name>A0A062IN70_ACIBA</name>
<comment type="caution">
    <text evidence="3">The sequence shown here is derived from an EMBL/GenBank/DDBJ whole genome shotgun (WGS) entry which is preliminary data.</text>
</comment>
<dbReference type="CDD" id="cd03811">
    <property type="entry name" value="GT4_GT28_WabH-like"/>
    <property type="match status" value="1"/>
</dbReference>
<accession>A0A062IN70</accession>
<dbReference type="InterPro" id="IPR001296">
    <property type="entry name" value="Glyco_trans_1"/>
</dbReference>
<dbReference type="PATRIC" id="fig|1310697.3.peg.282"/>
<organism evidence="3 4">
    <name type="scientific">Acinetobacter baumannii 21072</name>
    <dbReference type="NCBI Taxonomy" id="1310697"/>
    <lineage>
        <taxon>Bacteria</taxon>
        <taxon>Pseudomonadati</taxon>
        <taxon>Pseudomonadota</taxon>
        <taxon>Gammaproteobacteria</taxon>
        <taxon>Moraxellales</taxon>
        <taxon>Moraxellaceae</taxon>
        <taxon>Acinetobacter</taxon>
        <taxon>Acinetobacter calcoaceticus/baumannii complex</taxon>
    </lineage>
</organism>
<dbReference type="GO" id="GO:0016757">
    <property type="term" value="F:glycosyltransferase activity"/>
    <property type="evidence" value="ECO:0007669"/>
    <property type="project" value="InterPro"/>
</dbReference>
<keyword evidence="3" id="KW-0808">Transferase</keyword>
<evidence type="ECO:0000313" key="3">
    <source>
        <dbReference type="EMBL" id="KCY22654.1"/>
    </source>
</evidence>
<protein>
    <submittedName>
        <fullName evidence="3">Glycosyl transferases group 1 family protein</fullName>
    </submittedName>
</protein>
<proteinExistence type="predicted"/>
<gene>
    <name evidence="3" type="ORF">J596_0302</name>
</gene>
<dbReference type="AlphaFoldDB" id="A0A062IN70"/>
<feature type="domain" description="Glycosyl transferase family 1" evidence="1">
    <location>
        <begin position="154"/>
        <end position="291"/>
    </location>
</feature>
<dbReference type="Gene3D" id="3.40.50.2000">
    <property type="entry name" value="Glycogen Phosphorylase B"/>
    <property type="match status" value="2"/>
</dbReference>
<dbReference type="EMBL" id="JMOD01000003">
    <property type="protein sequence ID" value="KCY22654.1"/>
    <property type="molecule type" value="Genomic_DNA"/>
</dbReference>